<dbReference type="InterPro" id="IPR001663">
    <property type="entry name" value="Rng_hydr_dOase-A"/>
</dbReference>
<dbReference type="InterPro" id="IPR036922">
    <property type="entry name" value="Rieske_2Fe-2S_sf"/>
</dbReference>
<keyword evidence="3" id="KW-0479">Metal-binding</keyword>
<evidence type="ECO:0000259" key="7">
    <source>
        <dbReference type="PROSITE" id="PS51296"/>
    </source>
</evidence>
<keyword evidence="6" id="KW-0411">Iron-sulfur</keyword>
<dbReference type="CDD" id="cd03469">
    <property type="entry name" value="Rieske_RO_Alpha_N"/>
    <property type="match status" value="1"/>
</dbReference>
<protein>
    <recommendedName>
        <fullName evidence="7">Rieske domain-containing protein</fullName>
    </recommendedName>
</protein>
<dbReference type="PROSITE" id="PS51296">
    <property type="entry name" value="RIESKE"/>
    <property type="match status" value="1"/>
</dbReference>
<dbReference type="Gene3D" id="3.90.380.10">
    <property type="entry name" value="Naphthalene 1,2-dioxygenase Alpha Subunit, Chain A, domain 1"/>
    <property type="match status" value="1"/>
</dbReference>
<reference evidence="8" key="1">
    <citation type="submission" date="2018-05" db="EMBL/GenBank/DDBJ databases">
        <authorList>
            <person name="Lanie J.A."/>
            <person name="Ng W.-L."/>
            <person name="Kazmierczak K.M."/>
            <person name="Andrzejewski T.M."/>
            <person name="Davidsen T.M."/>
            <person name="Wayne K.J."/>
            <person name="Tettelin H."/>
            <person name="Glass J.I."/>
            <person name="Rusch D."/>
            <person name="Podicherti R."/>
            <person name="Tsui H.-C.T."/>
            <person name="Winkler M.E."/>
        </authorList>
    </citation>
    <scope>NUCLEOTIDE SEQUENCE</scope>
</reference>
<dbReference type="Pfam" id="PF00355">
    <property type="entry name" value="Rieske"/>
    <property type="match status" value="1"/>
</dbReference>
<evidence type="ECO:0000256" key="4">
    <source>
        <dbReference type="ARBA" id="ARBA00023002"/>
    </source>
</evidence>
<feature type="domain" description="Rieske" evidence="7">
    <location>
        <begin position="71"/>
        <end position="180"/>
    </location>
</feature>
<keyword evidence="2" id="KW-0001">2Fe-2S</keyword>
<evidence type="ECO:0000256" key="3">
    <source>
        <dbReference type="ARBA" id="ARBA00022723"/>
    </source>
</evidence>
<evidence type="ECO:0000256" key="6">
    <source>
        <dbReference type="ARBA" id="ARBA00023014"/>
    </source>
</evidence>
<keyword evidence="4" id="KW-0560">Oxidoreductase</keyword>
<dbReference type="Pfam" id="PF00848">
    <property type="entry name" value="Ring_hydroxyl_A"/>
    <property type="match status" value="1"/>
</dbReference>
<gene>
    <name evidence="8" type="ORF">METZ01_LOCUS9470</name>
</gene>
<dbReference type="InterPro" id="IPR017941">
    <property type="entry name" value="Rieske_2Fe-2S"/>
</dbReference>
<dbReference type="PRINTS" id="PR00090">
    <property type="entry name" value="RNGDIOXGNASE"/>
</dbReference>
<organism evidence="8">
    <name type="scientific">marine metagenome</name>
    <dbReference type="NCBI Taxonomy" id="408172"/>
    <lineage>
        <taxon>unclassified sequences</taxon>
        <taxon>metagenomes</taxon>
        <taxon>ecological metagenomes</taxon>
    </lineage>
</organism>
<name>A0A381NPT3_9ZZZZ</name>
<dbReference type="GO" id="GO:0051537">
    <property type="term" value="F:2 iron, 2 sulfur cluster binding"/>
    <property type="evidence" value="ECO:0007669"/>
    <property type="project" value="UniProtKB-KW"/>
</dbReference>
<evidence type="ECO:0000313" key="8">
    <source>
        <dbReference type="EMBL" id="SUZ56616.1"/>
    </source>
</evidence>
<dbReference type="GO" id="GO:0016491">
    <property type="term" value="F:oxidoreductase activity"/>
    <property type="evidence" value="ECO:0007669"/>
    <property type="project" value="UniProtKB-KW"/>
</dbReference>
<dbReference type="CDD" id="cd08882">
    <property type="entry name" value="RHO_alpha_C_MupW-like"/>
    <property type="match status" value="1"/>
</dbReference>
<dbReference type="PANTHER" id="PTHR43756:SF5">
    <property type="entry name" value="CHOLINE MONOOXYGENASE, CHLOROPLASTIC"/>
    <property type="match status" value="1"/>
</dbReference>
<dbReference type="EMBL" id="UINC01000512">
    <property type="protein sequence ID" value="SUZ56616.1"/>
    <property type="molecule type" value="Genomic_DNA"/>
</dbReference>
<dbReference type="PANTHER" id="PTHR43756">
    <property type="entry name" value="CHOLINE MONOOXYGENASE, CHLOROPLASTIC"/>
    <property type="match status" value="1"/>
</dbReference>
<evidence type="ECO:0000256" key="1">
    <source>
        <dbReference type="ARBA" id="ARBA00001962"/>
    </source>
</evidence>
<sequence>MSDTTNLKPGEARCPDHPTTKQLVMRDATGAPDSILEESYQFLGDEDISFEHYTSDEFAEEENNHMWSKVWQWACHEDHIPEEGDYYVYDVGHLSALIVRLKNNKIKAYYNSCLHRGTQLKPSNSSGVCKELRCPFHGWTWSIEGKLEFLPCDWDFPHVNKEEYNLPEVQIDTWGGFVFINFDKHAKPLKDYLGVLPDHFKNWKLEDRYIETHVVKKLPANWKACAEAFLEAYHVLETHSQGVYTAGDANADYDIFGDHVSRFVHTIGYTSPHIKEEDRPDEQGILDLLLGRRLGDKTGKIKVSQGRTAREVYAEIVQKEMAKEYNQDFSHLTVTETIDSIEYFLFPNAFFFPGLQLPMVYRFRPDGTDGAIFDLLFLRPKPPDGKYPPPPEPHYLEVDDSYTEVPGTGFLGAVYDQDTNNLLSQTRGFKTSPKGAQSLGNYQEVRCRHLHMMVNKYLEEKNG</sequence>
<dbReference type="AlphaFoldDB" id="A0A381NPT3"/>
<evidence type="ECO:0000256" key="2">
    <source>
        <dbReference type="ARBA" id="ARBA00022714"/>
    </source>
</evidence>
<dbReference type="SUPFAM" id="SSF55961">
    <property type="entry name" value="Bet v1-like"/>
    <property type="match status" value="1"/>
</dbReference>
<dbReference type="InterPro" id="IPR015879">
    <property type="entry name" value="Ring_hydroxy_dOase_asu_C_dom"/>
</dbReference>
<proteinExistence type="predicted"/>
<comment type="cofactor">
    <cofactor evidence="1">
        <name>Fe cation</name>
        <dbReference type="ChEBI" id="CHEBI:24875"/>
    </cofactor>
</comment>
<evidence type="ECO:0000256" key="5">
    <source>
        <dbReference type="ARBA" id="ARBA00023004"/>
    </source>
</evidence>
<accession>A0A381NPT3</accession>
<dbReference type="Gene3D" id="2.102.10.10">
    <property type="entry name" value="Rieske [2Fe-2S] iron-sulphur domain"/>
    <property type="match status" value="1"/>
</dbReference>
<dbReference type="SUPFAM" id="SSF50022">
    <property type="entry name" value="ISP domain"/>
    <property type="match status" value="1"/>
</dbReference>
<dbReference type="GO" id="GO:0005506">
    <property type="term" value="F:iron ion binding"/>
    <property type="evidence" value="ECO:0007669"/>
    <property type="project" value="InterPro"/>
</dbReference>
<keyword evidence="5" id="KW-0408">Iron</keyword>